<dbReference type="Gene3D" id="1.20.58.2220">
    <property type="entry name" value="Formin, FH2 domain"/>
    <property type="match status" value="1"/>
</dbReference>
<keyword evidence="13" id="KW-1185">Reference proteome</keyword>
<reference evidence="12" key="2">
    <citation type="submission" date="2018-03" db="EMBL/GenBank/DDBJ databases">
        <title>The Triticum urartu genome reveals the dynamic nature of wheat genome evolution.</title>
        <authorList>
            <person name="Ling H."/>
            <person name="Ma B."/>
            <person name="Shi X."/>
            <person name="Liu H."/>
            <person name="Dong L."/>
            <person name="Sun H."/>
            <person name="Cao Y."/>
            <person name="Gao Q."/>
            <person name="Zheng S."/>
            <person name="Li Y."/>
            <person name="Yu Y."/>
            <person name="Du H."/>
            <person name="Qi M."/>
            <person name="Li Y."/>
            <person name="Yu H."/>
            <person name="Cui Y."/>
            <person name="Wang N."/>
            <person name="Chen C."/>
            <person name="Wu H."/>
            <person name="Zhao Y."/>
            <person name="Zhang J."/>
            <person name="Li Y."/>
            <person name="Zhou W."/>
            <person name="Zhang B."/>
            <person name="Hu W."/>
            <person name="Eijk M."/>
            <person name="Tang J."/>
            <person name="Witsenboer H."/>
            <person name="Zhao S."/>
            <person name="Li Z."/>
            <person name="Zhang A."/>
            <person name="Wang D."/>
            <person name="Liang C."/>
        </authorList>
    </citation>
    <scope>NUCLEOTIDE SEQUENCE [LARGE SCALE GENOMIC DNA]</scope>
    <source>
        <strain evidence="12">cv. G1812</strain>
    </source>
</reference>
<keyword evidence="5 9" id="KW-0472">Membrane</keyword>
<evidence type="ECO:0000256" key="6">
    <source>
        <dbReference type="ARBA" id="ARBA00025793"/>
    </source>
</evidence>
<feature type="signal peptide" evidence="10">
    <location>
        <begin position="1"/>
        <end position="29"/>
    </location>
</feature>
<protein>
    <recommendedName>
        <fullName evidence="7">Formin-like protein</fullName>
    </recommendedName>
</protein>
<dbReference type="SMART" id="SM00498">
    <property type="entry name" value="FH2"/>
    <property type="match status" value="1"/>
</dbReference>
<dbReference type="OrthoDB" id="1668162at2759"/>
<reference evidence="13" key="1">
    <citation type="journal article" date="2013" name="Nature">
        <title>Draft genome of the wheat A-genome progenitor Triticum urartu.</title>
        <authorList>
            <person name="Ling H.Q."/>
            <person name="Zhao S."/>
            <person name="Liu D."/>
            <person name="Wang J."/>
            <person name="Sun H."/>
            <person name="Zhang C."/>
            <person name="Fan H."/>
            <person name="Li D."/>
            <person name="Dong L."/>
            <person name="Tao Y."/>
            <person name="Gao C."/>
            <person name="Wu H."/>
            <person name="Li Y."/>
            <person name="Cui Y."/>
            <person name="Guo X."/>
            <person name="Zheng S."/>
            <person name="Wang B."/>
            <person name="Yu K."/>
            <person name="Liang Q."/>
            <person name="Yang W."/>
            <person name="Lou X."/>
            <person name="Chen J."/>
            <person name="Feng M."/>
            <person name="Jian J."/>
            <person name="Zhang X."/>
            <person name="Luo G."/>
            <person name="Jiang Y."/>
            <person name="Liu J."/>
            <person name="Wang Z."/>
            <person name="Sha Y."/>
            <person name="Zhang B."/>
            <person name="Wu H."/>
            <person name="Tang D."/>
            <person name="Shen Q."/>
            <person name="Xue P."/>
            <person name="Zou S."/>
            <person name="Wang X."/>
            <person name="Liu X."/>
            <person name="Wang F."/>
            <person name="Yang Y."/>
            <person name="An X."/>
            <person name="Dong Z."/>
            <person name="Zhang K."/>
            <person name="Zhang X."/>
            <person name="Luo M.C."/>
            <person name="Dvorak J."/>
            <person name="Tong Y."/>
            <person name="Wang J."/>
            <person name="Yang H."/>
            <person name="Li Z."/>
            <person name="Wang D."/>
            <person name="Zhang A."/>
            <person name="Wang J."/>
        </authorList>
    </citation>
    <scope>NUCLEOTIDE SEQUENCE</scope>
    <source>
        <strain evidence="13">cv. G1812</strain>
    </source>
</reference>
<dbReference type="GeneID" id="125536440"/>
<evidence type="ECO:0000256" key="4">
    <source>
        <dbReference type="ARBA" id="ARBA00022989"/>
    </source>
</evidence>
<feature type="region of interest" description="Disordered" evidence="8">
    <location>
        <begin position="767"/>
        <end position="799"/>
    </location>
</feature>
<dbReference type="SUPFAM" id="SSF101447">
    <property type="entry name" value="Formin homology 2 domain (FH2 domain)"/>
    <property type="match status" value="1"/>
</dbReference>
<evidence type="ECO:0000256" key="9">
    <source>
        <dbReference type="SAM" id="Phobius"/>
    </source>
</evidence>
<evidence type="ECO:0000256" key="2">
    <source>
        <dbReference type="ARBA" id="ARBA00022692"/>
    </source>
</evidence>
<feature type="compositionally biased region" description="Low complexity" evidence="8">
    <location>
        <begin position="236"/>
        <end position="247"/>
    </location>
</feature>
<evidence type="ECO:0000256" key="7">
    <source>
        <dbReference type="RuleBase" id="RU361260"/>
    </source>
</evidence>
<feature type="transmembrane region" description="Helical" evidence="9">
    <location>
        <begin position="85"/>
        <end position="108"/>
    </location>
</feature>
<dbReference type="GO" id="GO:0051015">
    <property type="term" value="F:actin filament binding"/>
    <property type="evidence" value="ECO:0007669"/>
    <property type="project" value="InterPro"/>
</dbReference>
<keyword evidence="3 10" id="KW-0732">Signal</keyword>
<dbReference type="Pfam" id="PF02181">
    <property type="entry name" value="FH2"/>
    <property type="match status" value="1"/>
</dbReference>
<evidence type="ECO:0000313" key="12">
    <source>
        <dbReference type="EnsemblPlants" id="TuG1812G0200001954.01.T01"/>
    </source>
</evidence>
<dbReference type="GO" id="GO:0045010">
    <property type="term" value="P:actin nucleation"/>
    <property type="evidence" value="ECO:0007669"/>
    <property type="project" value="InterPro"/>
</dbReference>
<keyword evidence="4 9" id="KW-1133">Transmembrane helix</keyword>
<dbReference type="RefSeq" id="XP_048555628.1">
    <property type="nucleotide sequence ID" value="XM_048699671.1"/>
</dbReference>
<feature type="chain" id="PRO_5035845058" description="Formin-like protein" evidence="10">
    <location>
        <begin position="30"/>
        <end position="799"/>
    </location>
</feature>
<evidence type="ECO:0000256" key="1">
    <source>
        <dbReference type="ARBA" id="ARBA00004167"/>
    </source>
</evidence>
<dbReference type="KEGG" id="tua:125536440"/>
<dbReference type="PRINTS" id="PR01217">
    <property type="entry name" value="PRICHEXTENSN"/>
</dbReference>
<comment type="similarity">
    <text evidence="6">Belongs to the formin-like family. Class-I subfamily.</text>
</comment>
<dbReference type="Gramene" id="TuG1812G0200001954.01.T01">
    <property type="protein sequence ID" value="TuG1812G0200001954.01.T01"/>
    <property type="gene ID" value="TuG1812G0200001954.01"/>
</dbReference>
<dbReference type="PANTHER" id="PTHR23213:SF257">
    <property type="entry name" value="FORMIN-LIKE PROTEIN 13"/>
    <property type="match status" value="1"/>
</dbReference>
<feature type="domain" description="FH2" evidence="11">
    <location>
        <begin position="350"/>
        <end position="775"/>
    </location>
</feature>
<feature type="region of interest" description="Disordered" evidence="8">
    <location>
        <begin position="55"/>
        <end position="77"/>
    </location>
</feature>
<feature type="compositionally biased region" description="Low complexity" evidence="8">
    <location>
        <begin position="67"/>
        <end position="77"/>
    </location>
</feature>
<reference evidence="12" key="3">
    <citation type="submission" date="2022-06" db="UniProtKB">
        <authorList>
            <consortium name="EnsemblPlants"/>
        </authorList>
    </citation>
    <scope>IDENTIFICATION</scope>
</reference>
<dbReference type="GO" id="GO:0016020">
    <property type="term" value="C:membrane"/>
    <property type="evidence" value="ECO:0007669"/>
    <property type="project" value="UniProtKB-SubCell"/>
</dbReference>
<evidence type="ECO:0000259" key="11">
    <source>
        <dbReference type="PROSITE" id="PS51444"/>
    </source>
</evidence>
<proteinExistence type="inferred from homology"/>
<accession>A0A8R7TF63</accession>
<dbReference type="EnsemblPlants" id="TuG1812G0200001954.01.T01">
    <property type="protein sequence ID" value="TuG1812G0200001954.01.T01"/>
    <property type="gene ID" value="TuG1812G0200001954.01"/>
</dbReference>
<evidence type="ECO:0000313" key="13">
    <source>
        <dbReference type="Proteomes" id="UP000015106"/>
    </source>
</evidence>
<feature type="compositionally biased region" description="Pro residues" evidence="8">
    <location>
        <begin position="55"/>
        <end position="66"/>
    </location>
</feature>
<keyword evidence="2 9" id="KW-0812">Transmembrane</keyword>
<gene>
    <name evidence="12" type="primary">LOC125536440</name>
</gene>
<feature type="region of interest" description="Disordered" evidence="8">
    <location>
        <begin position="169"/>
        <end position="363"/>
    </location>
</feature>
<sequence>MGTTRPGARAVLALVLCELLLLLSPSAAAADGGGLPRRSLHQPFFPIGWSPPPPASADVAAPPPPAAAAAATSGPARSAPSVTNIVAIALTAGLVALAVVSYSCVLLWRRVAEGAEDDRAAAKPAGALAARIPSDAGSSARHQTSPPPSSTASDAIYLDPLTAVMEVRHHRSSPDLRPLQLQKQPSPDLRPLPPLKRMGAQPTPPPAATPPMTGTEYSSSDEDQATFYTARKTNMSSFSRSTSQRSTMEYAVPPPVAPPPLPPAPAPAPMPPPPAPAPVPMPPTPAPAPAAPPPQANRLRPPRPPPLPRQRLLRPMPAESPPPAALANLALTSPPEASVQNREAESSDVQPGGSTRPPSLKPLHWDKLRAISGRTTVWDQVKNSDSFRVDEAAMENLFPQNSATAAAGNSGQAAARGGQHSRLLDPKRLQNVAIMLKALNVTADEVIGALLHGNLEDKPELYETLAKMAPTKEEELKLKDYSGNLSKIDPAERFLKDILNVPFAFKRVDAMLYRANFDAEVNYLKKSFGTMEAACSDLRSSNLFLKLLDAVLKTGNRMNDGTNRGEARAFKLDTLLKLADIKSTDGKTTLLHFVVQEIIRSEGFDSDQPETNNPGTGSASKERFKKDGLKVLAGLSSELSNVRKAATLEMDTLSGNLLRLATDLEKVRLVLQLRETCARQESSGAGFFESMDGFLGRAQAEIGSMKVAERGALQRVKETTQYFHGDGNMEEPSQPLRVFMVVTEFLLILDRVCRDVGRTPERVMMGSGKSFRVSAGTSVPPRRYDSRTLSSSDEDSSSS</sequence>
<feature type="compositionally biased region" description="Low complexity" evidence="8">
    <location>
        <begin position="325"/>
        <end position="335"/>
    </location>
</feature>
<comment type="subcellular location">
    <subcellularLocation>
        <location evidence="1">Membrane</location>
        <topology evidence="1">Single-pass membrane protein</topology>
    </subcellularLocation>
</comment>
<evidence type="ECO:0000256" key="8">
    <source>
        <dbReference type="SAM" id="MobiDB-lite"/>
    </source>
</evidence>
<dbReference type="InterPro" id="IPR015425">
    <property type="entry name" value="FH2_Formin"/>
</dbReference>
<dbReference type="InterPro" id="IPR042201">
    <property type="entry name" value="FH2_Formin_sf"/>
</dbReference>
<evidence type="ECO:0000256" key="3">
    <source>
        <dbReference type="ARBA" id="ARBA00022729"/>
    </source>
</evidence>
<organism evidence="12 13">
    <name type="scientific">Triticum urartu</name>
    <name type="common">Red wild einkorn</name>
    <name type="synonym">Crithodium urartu</name>
    <dbReference type="NCBI Taxonomy" id="4572"/>
    <lineage>
        <taxon>Eukaryota</taxon>
        <taxon>Viridiplantae</taxon>
        <taxon>Streptophyta</taxon>
        <taxon>Embryophyta</taxon>
        <taxon>Tracheophyta</taxon>
        <taxon>Spermatophyta</taxon>
        <taxon>Magnoliopsida</taxon>
        <taxon>Liliopsida</taxon>
        <taxon>Poales</taxon>
        <taxon>Poaceae</taxon>
        <taxon>BOP clade</taxon>
        <taxon>Pooideae</taxon>
        <taxon>Triticodae</taxon>
        <taxon>Triticeae</taxon>
        <taxon>Triticinae</taxon>
        <taxon>Triticum</taxon>
    </lineage>
</organism>
<name>A0A8R7TF63_TRIUA</name>
<feature type="compositionally biased region" description="Polar residues" evidence="8">
    <location>
        <begin position="347"/>
        <end position="357"/>
    </location>
</feature>
<evidence type="ECO:0000256" key="10">
    <source>
        <dbReference type="SAM" id="SignalP"/>
    </source>
</evidence>
<feature type="region of interest" description="Disordered" evidence="8">
    <location>
        <begin position="131"/>
        <end position="154"/>
    </location>
</feature>
<dbReference type="PROSITE" id="PS51444">
    <property type="entry name" value="FH2"/>
    <property type="match status" value="1"/>
</dbReference>
<dbReference type="PANTHER" id="PTHR23213">
    <property type="entry name" value="FORMIN-RELATED"/>
    <property type="match status" value="1"/>
</dbReference>
<feature type="compositionally biased region" description="Pro residues" evidence="8">
    <location>
        <begin position="252"/>
        <end position="295"/>
    </location>
</feature>
<dbReference type="Proteomes" id="UP000015106">
    <property type="component" value="Chromosome 2"/>
</dbReference>
<dbReference type="InterPro" id="IPR027643">
    <property type="entry name" value="Formin-like_plant"/>
</dbReference>
<evidence type="ECO:0000256" key="5">
    <source>
        <dbReference type="ARBA" id="ARBA00023136"/>
    </source>
</evidence>
<dbReference type="AlphaFoldDB" id="A0A8R7TF63"/>